<reference evidence="2 3" key="1">
    <citation type="submission" date="2015-06" db="EMBL/GenBank/DDBJ databases">
        <title>Expansion of signal transduction pathways in fungi by whole-genome duplication.</title>
        <authorList>
            <consortium name="DOE Joint Genome Institute"/>
            <person name="Corrochano L.M."/>
            <person name="Kuo A."/>
            <person name="Marcet-Houben M."/>
            <person name="Polaino S."/>
            <person name="Salamov A."/>
            <person name="Villalobos J.M."/>
            <person name="Alvarez M.I."/>
            <person name="Avalos J."/>
            <person name="Benito E.P."/>
            <person name="Benoit I."/>
            <person name="Burger G."/>
            <person name="Camino L.P."/>
            <person name="Canovas D."/>
            <person name="Cerda-Olmedo E."/>
            <person name="Cheng J.-F."/>
            <person name="Dominguez A."/>
            <person name="Elias M."/>
            <person name="Eslava A.P."/>
            <person name="Glaser F."/>
            <person name="Grimwood J."/>
            <person name="Gutierrez G."/>
            <person name="Heitman J."/>
            <person name="Henrissat B."/>
            <person name="Iturriaga E.A."/>
            <person name="Lang B.F."/>
            <person name="Lavin J.L."/>
            <person name="Lee S."/>
            <person name="Li W."/>
            <person name="Lindquist E."/>
            <person name="Lopez-Garcia S."/>
            <person name="Luque E.M."/>
            <person name="Marcos A.T."/>
            <person name="Martin J."/>
            <person name="Mccluskey K."/>
            <person name="Medina H.R."/>
            <person name="Miralles-Duran A."/>
            <person name="Miyazaki A."/>
            <person name="Munoz-Torres E."/>
            <person name="Oguiza J.A."/>
            <person name="Ohm R."/>
            <person name="Olmedo M."/>
            <person name="Orejas M."/>
            <person name="Ortiz-Castellanos L."/>
            <person name="Pisabarro A.G."/>
            <person name="Rodriguez-Romero J."/>
            <person name="Ruiz-Herrera J."/>
            <person name="Ruiz-Vazquez R."/>
            <person name="Sanz C."/>
            <person name="Schackwitz W."/>
            <person name="Schmutz J."/>
            <person name="Shahriari M."/>
            <person name="Shelest E."/>
            <person name="Silva-Franco F."/>
            <person name="Soanes D."/>
            <person name="Syed K."/>
            <person name="Tagua V.G."/>
            <person name="Talbot N.J."/>
            <person name="Thon M."/>
            <person name="De Vries R.P."/>
            <person name="Wiebenga A."/>
            <person name="Yadav J.S."/>
            <person name="Braun E.L."/>
            <person name="Baker S."/>
            <person name="Garre V."/>
            <person name="Horwitz B."/>
            <person name="Torres-Martinez S."/>
            <person name="Idnurm A."/>
            <person name="Herrera-Estrella A."/>
            <person name="Gabaldon T."/>
            <person name="Grigoriev I.V."/>
        </authorList>
    </citation>
    <scope>NUCLEOTIDE SEQUENCE [LARGE SCALE GENOMIC DNA]</scope>
    <source>
        <strain evidence="2 3">CBS 277.49</strain>
    </source>
</reference>
<evidence type="ECO:0000313" key="2">
    <source>
        <dbReference type="EMBL" id="OAD06769.1"/>
    </source>
</evidence>
<feature type="region of interest" description="Disordered" evidence="1">
    <location>
        <begin position="20"/>
        <end position="80"/>
    </location>
</feature>
<name>A0A162RKD4_MUCCL</name>
<comment type="caution">
    <text evidence="2">The sequence shown here is derived from an EMBL/GenBank/DDBJ whole genome shotgun (WGS) entry which is preliminary data.</text>
</comment>
<protein>
    <submittedName>
        <fullName evidence="2">Uncharacterized protein</fullName>
    </submittedName>
</protein>
<dbReference type="Proteomes" id="UP000077051">
    <property type="component" value="Unassembled WGS sequence"/>
</dbReference>
<sequence>MDEWRLLPMDGCLRSAMPRSHHRYQGNTGSMLCIKSGKGRTRKSRRMEVLCHKKGEPVKCSGGRNGEEEDEDEDAAEDKRFDGASILVRKEFFACSQQDPQMSRDLVP</sequence>
<gene>
    <name evidence="2" type="ORF">MUCCIDRAFT_107356</name>
</gene>
<evidence type="ECO:0000313" key="3">
    <source>
        <dbReference type="Proteomes" id="UP000077051"/>
    </source>
</evidence>
<dbReference type="EMBL" id="AMYB01000002">
    <property type="protein sequence ID" value="OAD06769.1"/>
    <property type="molecule type" value="Genomic_DNA"/>
</dbReference>
<evidence type="ECO:0000256" key="1">
    <source>
        <dbReference type="SAM" id="MobiDB-lite"/>
    </source>
</evidence>
<dbReference type="VEuPathDB" id="FungiDB:MUCCIDRAFT_107356"/>
<keyword evidence="3" id="KW-1185">Reference proteome</keyword>
<feature type="compositionally biased region" description="Basic and acidic residues" evidence="1">
    <location>
        <begin position="46"/>
        <end position="57"/>
    </location>
</feature>
<proteinExistence type="predicted"/>
<organism evidence="2 3">
    <name type="scientific">Mucor lusitanicus CBS 277.49</name>
    <dbReference type="NCBI Taxonomy" id="747725"/>
    <lineage>
        <taxon>Eukaryota</taxon>
        <taxon>Fungi</taxon>
        <taxon>Fungi incertae sedis</taxon>
        <taxon>Mucoromycota</taxon>
        <taxon>Mucoromycotina</taxon>
        <taxon>Mucoromycetes</taxon>
        <taxon>Mucorales</taxon>
        <taxon>Mucorineae</taxon>
        <taxon>Mucoraceae</taxon>
        <taxon>Mucor</taxon>
    </lineage>
</organism>
<accession>A0A162RKD4</accession>
<feature type="compositionally biased region" description="Acidic residues" evidence="1">
    <location>
        <begin position="67"/>
        <end position="76"/>
    </location>
</feature>
<dbReference type="AlphaFoldDB" id="A0A162RKD4"/>